<dbReference type="HOGENOM" id="CLU_2343475_0_0_4"/>
<name>Q1H457_METFK</name>
<dbReference type="Proteomes" id="UP000002440">
    <property type="component" value="Chromosome"/>
</dbReference>
<reference evidence="2 3" key="1">
    <citation type="submission" date="2006-03" db="EMBL/GenBank/DDBJ databases">
        <title>Complete sequence of Methylobacillus flagellatus KT.</title>
        <authorList>
            <consortium name="US DOE Joint Genome Institute"/>
            <person name="Copeland A."/>
            <person name="Lucas S."/>
            <person name="Lapidus A."/>
            <person name="Barry K."/>
            <person name="Detter J.C."/>
            <person name="Glavina del Rio T."/>
            <person name="Hammon N."/>
            <person name="Israni S."/>
            <person name="Dalin E."/>
            <person name="Tice H."/>
            <person name="Pitluck S."/>
            <person name="Brettin T."/>
            <person name="Bruce D."/>
            <person name="Han C."/>
            <person name="Tapia R."/>
            <person name="Saunders E."/>
            <person name="Gilna P."/>
            <person name="Schmutz J."/>
            <person name="Larimer F."/>
            <person name="Land M."/>
            <person name="Kyrpides N."/>
            <person name="Anderson I."/>
            <person name="Richardson P."/>
        </authorList>
    </citation>
    <scope>NUCLEOTIDE SEQUENCE [LARGE SCALE GENOMIC DNA]</scope>
    <source>
        <strain evidence="3">KT / ATCC 51484 / DSM 6875</strain>
    </source>
</reference>
<keyword evidence="3" id="KW-1185">Reference proteome</keyword>
<evidence type="ECO:0000256" key="1">
    <source>
        <dbReference type="SAM" id="MobiDB-lite"/>
    </source>
</evidence>
<proteinExistence type="predicted"/>
<dbReference type="AlphaFoldDB" id="Q1H457"/>
<evidence type="ECO:0000313" key="3">
    <source>
        <dbReference type="Proteomes" id="UP000002440"/>
    </source>
</evidence>
<accession>Q1H457</accession>
<gene>
    <name evidence="2" type="ordered locus">Mfla_0460</name>
</gene>
<dbReference type="STRING" id="265072.Mfla_0460"/>
<feature type="region of interest" description="Disordered" evidence="1">
    <location>
        <begin position="78"/>
        <end position="97"/>
    </location>
</feature>
<evidence type="ECO:0000313" key="2">
    <source>
        <dbReference type="EMBL" id="ABE48730.1"/>
    </source>
</evidence>
<sequence>MKERSHPWVMTPVRKLRDEKEQASLIKAGALSQYLPVGTIPLKHYFLMSNSALTPPACSYAPAHAKHPPQAICRLAKRTRHRTHVRRPLTKKSQATA</sequence>
<protein>
    <submittedName>
        <fullName evidence="2">Uncharacterized protein</fullName>
    </submittedName>
</protein>
<feature type="compositionally biased region" description="Basic residues" evidence="1">
    <location>
        <begin position="78"/>
        <end position="90"/>
    </location>
</feature>
<dbReference type="KEGG" id="mfa:Mfla_0460"/>
<dbReference type="EMBL" id="CP000284">
    <property type="protein sequence ID" value="ABE48730.1"/>
    <property type="molecule type" value="Genomic_DNA"/>
</dbReference>
<organism evidence="2 3">
    <name type="scientific">Methylobacillus flagellatus (strain ATCC 51484 / DSM 6875 / VKM B-1610 / KT)</name>
    <dbReference type="NCBI Taxonomy" id="265072"/>
    <lineage>
        <taxon>Bacteria</taxon>
        <taxon>Pseudomonadati</taxon>
        <taxon>Pseudomonadota</taxon>
        <taxon>Betaproteobacteria</taxon>
        <taxon>Nitrosomonadales</taxon>
        <taxon>Methylophilaceae</taxon>
        <taxon>Methylobacillus</taxon>
    </lineage>
</organism>